<keyword evidence="2" id="KW-0472">Membrane</keyword>
<dbReference type="InterPro" id="IPR042229">
    <property type="entry name" value="Listeria/Bacterioides_rpt_sf"/>
</dbReference>
<organism evidence="3 4">
    <name type="scientific">Erysipelothrix larvae</name>
    <dbReference type="NCBI Taxonomy" id="1514105"/>
    <lineage>
        <taxon>Bacteria</taxon>
        <taxon>Bacillati</taxon>
        <taxon>Bacillota</taxon>
        <taxon>Erysipelotrichia</taxon>
        <taxon>Erysipelotrichales</taxon>
        <taxon>Erysipelotrichaceae</taxon>
        <taxon>Erysipelothrix</taxon>
    </lineage>
</organism>
<keyword evidence="2" id="KW-1133">Transmembrane helix</keyword>
<dbReference type="Proteomes" id="UP000063781">
    <property type="component" value="Chromosome"/>
</dbReference>
<comment type="subcellular location">
    <subcellularLocation>
        <location evidence="1">Cell envelope</location>
    </subcellularLocation>
</comment>
<evidence type="ECO:0000313" key="4">
    <source>
        <dbReference type="Proteomes" id="UP000063781"/>
    </source>
</evidence>
<reference evidence="3 4" key="1">
    <citation type="submission" date="2015-10" db="EMBL/GenBank/DDBJ databases">
        <title>Erysipelothrix larvae sp. LV19 isolated from the larval gut of the rhinoceros beetle, Trypoxylus dichotomus.</title>
        <authorList>
            <person name="Lim S."/>
            <person name="Kim B.-C."/>
        </authorList>
    </citation>
    <scope>NUCLEOTIDE SEQUENCE [LARGE SCALE GENOMIC DNA]</scope>
    <source>
        <strain evidence="3 4">LV19</strain>
    </source>
</reference>
<dbReference type="CDD" id="cd01951">
    <property type="entry name" value="lectin_L-type"/>
    <property type="match status" value="1"/>
</dbReference>
<gene>
    <name evidence="3" type="ORF">AOC36_02100</name>
</gene>
<dbReference type="AlphaFoldDB" id="A0A109UGN0"/>
<dbReference type="InterPro" id="IPR056573">
    <property type="entry name" value="Lectin_L-type_dom"/>
</dbReference>
<evidence type="ECO:0000313" key="3">
    <source>
        <dbReference type="EMBL" id="AMC92818.1"/>
    </source>
</evidence>
<dbReference type="GO" id="GO:0030313">
    <property type="term" value="C:cell envelope"/>
    <property type="evidence" value="ECO:0007669"/>
    <property type="project" value="UniProtKB-SubCell"/>
</dbReference>
<dbReference type="OrthoDB" id="1655984at2"/>
<dbReference type="KEGG" id="erl:AOC36_02100"/>
<dbReference type="InterPro" id="IPR013378">
    <property type="entry name" value="InlB-like_B-rpt"/>
</dbReference>
<proteinExistence type="predicted"/>
<sequence>MRNYECKTKKILLILSISCALLILNGATIHADIGRNSRTNYSFFRSLNAGNTVTLTSNTASQTGAIFASETLNLNFDFDLSFAVNLGNQPDGGEGIAFILHNDRRGRNATGDGGECLGVYQCSSTGTFIENSLALEFDTHYNNTDIHDFGVSDISVNNTVNSSKTGHIAITIPSKKTTNHYNVQFSPTNILADGKTRTVNVRWNAQTKQLIYTVEGFGQQIHSLSDYQSIFNGDNVYWGFSGATSSKTNTQSVSMIKTPTQNPTLNAYTSADNGATWSQNLSLNPSNSFTVKLDVRLPQSDNNPVITIPTHNALELLNASSNDTSVSLSSNKQSVSLGPLSAGRLVTVLLTYRVKSSVNNGILSYSLGSGTSNNIMISAQDLYALTYDANGGSNQPIEPNQFVSGALVSIKPPGQMTHGNLTFTGWNTRADGSGTSYMPGAQISLNTPTTLYAQWSAQTAKLTIYWNHPNSETDVSTFNLNKAQTITLQSFLQKLEGSTLTHFNTAKDGSGTEYRLSDQLRIIQDTTLYAQWTQRHLITITFDPGMHGKLASLPTYELYSGETLTQIPNVDVIDESVVFKGWAYEDRLLDLNTYQFTQDTTLNAVYTIGGLSLSVGESHANLLTNQLISVTFDCGEHGTIEYETFLYPKDHLLTSRPYVTPHEGYAFIGWFIDDTPIDVETYRVQEPIVLVAKYDTTSQNSDQSINNDLIHIQNSQTTQQIAMKVLVILVAAALLIFAIRTDILHSKKHKKGA</sequence>
<evidence type="ECO:0000256" key="2">
    <source>
        <dbReference type="SAM" id="Phobius"/>
    </source>
</evidence>
<dbReference type="SUPFAM" id="SSF49899">
    <property type="entry name" value="Concanavalin A-like lectins/glucanases"/>
    <property type="match status" value="1"/>
</dbReference>
<name>A0A109UGN0_9FIRM</name>
<protein>
    <recommendedName>
        <fullName evidence="5">Bacterial repeat domain-containing protein</fullName>
    </recommendedName>
</protein>
<dbReference type="Gene3D" id="2.60.40.4270">
    <property type="entry name" value="Listeria-Bacteroides repeat domain"/>
    <property type="match status" value="1"/>
</dbReference>
<feature type="transmembrane region" description="Helical" evidence="2">
    <location>
        <begin position="721"/>
        <end position="739"/>
    </location>
</feature>
<dbReference type="RefSeq" id="WP_067630746.1">
    <property type="nucleotide sequence ID" value="NZ_CP013213.1"/>
</dbReference>
<dbReference type="EMBL" id="CP013213">
    <property type="protein sequence ID" value="AMC92818.1"/>
    <property type="molecule type" value="Genomic_DNA"/>
</dbReference>
<keyword evidence="4" id="KW-1185">Reference proteome</keyword>
<evidence type="ECO:0000256" key="1">
    <source>
        <dbReference type="ARBA" id="ARBA00004196"/>
    </source>
</evidence>
<dbReference type="Pfam" id="PF09479">
    <property type="entry name" value="Flg_new"/>
    <property type="match status" value="1"/>
</dbReference>
<dbReference type="Gene3D" id="2.60.120.200">
    <property type="match status" value="1"/>
</dbReference>
<accession>A0A109UGN0</accession>
<dbReference type="Pfam" id="PF18483">
    <property type="entry name" value="Lectin_L-type_dom"/>
    <property type="match status" value="1"/>
</dbReference>
<evidence type="ECO:0008006" key="5">
    <source>
        <dbReference type="Google" id="ProtNLM"/>
    </source>
</evidence>
<dbReference type="STRING" id="1514105.AOC36_02100"/>
<dbReference type="InterPro" id="IPR013320">
    <property type="entry name" value="ConA-like_dom_sf"/>
</dbReference>
<keyword evidence="2" id="KW-0812">Transmembrane</keyword>